<feature type="compositionally biased region" description="Acidic residues" evidence="1">
    <location>
        <begin position="677"/>
        <end position="692"/>
    </location>
</feature>
<protein>
    <recommendedName>
        <fullName evidence="4">Portal protein</fullName>
    </recommendedName>
</protein>
<proteinExistence type="predicted"/>
<accession>A0A4R7RMD0</accession>
<keyword evidence="3" id="KW-1185">Reference proteome</keyword>
<comment type="caution">
    <text evidence="2">The sequence shown here is derived from an EMBL/GenBank/DDBJ whole genome shotgun (WGS) entry which is preliminary data.</text>
</comment>
<dbReference type="InterPro" id="IPR056909">
    <property type="entry name" value="SU10_portal"/>
</dbReference>
<evidence type="ECO:0000313" key="3">
    <source>
        <dbReference type="Proteomes" id="UP000295662"/>
    </source>
</evidence>
<dbReference type="Pfam" id="PF23899">
    <property type="entry name" value="SU10_portal"/>
    <property type="match status" value="1"/>
</dbReference>
<sequence>MKSSISESEAAVRARAAISRKRHKSPLEDALEAGDGRRMVQLVQWARRQYETYHADLAMWRENRRRYAQEAQDVFAHRTGGEPMDGTGEPRLIFQVQNDSLNFVAGLTEFAAAQAEQDIFGGSPWFAAMPVGKEDPALADVIQKHLQWTFRDGRLSERYCEGITQAACLGEAFTKTWYEVETDRHEQELTVLHVNGEPVMVGEEYVTTDRQAAKVKTKGRRSWKPLYVEKEAVIRHGVETTVLHFNDVAFREDAPELDLRFTNFYNLIELSVTEARVKFHLGREDAVRLALAAGTSGNNVCLAERPATVDNAHGRDGTRVEDYGEEEEERLMNTRVRLVEGFVRVDPFGDGEARRLYVVFPPQSEDWLVYADYLGNISPKGELPIKCHVWEKVPNKLYGRGFFAKYAAVQGKVDDLWNQVSYRNRMHSNPVGGFHPERLERDDDEADLALQPGDMLRLKGEWKLGDVLEFMRMPDLDNRSMELMQTGIQMAQLRSGINAASQGDLAGVPESNTATGIRQIMSRAAVLLKKPVRQLRRSFGRDFSYAVKLFYANYDRDEAFVWGEGENAELMKLTAEKVADLDIDVRMLLTQEQNQTKLEGAKVAVDLFGQWVQMPEVEKVNARPLFLQAIKALEFDQADEIICRPLPTLEDAAELLPKEEQARLKKLLKGEKKPDEAGQEEGEEALPDEEGLPPELAAMLGGGGGGDAMPMPGAMPLGMRAELPGAEASVAAPAPALPPGGMPAAGAEVNMNPEGGAAAV</sequence>
<organism evidence="2 3">
    <name type="scientific">Prosthecobacter fusiformis</name>
    <dbReference type="NCBI Taxonomy" id="48464"/>
    <lineage>
        <taxon>Bacteria</taxon>
        <taxon>Pseudomonadati</taxon>
        <taxon>Verrucomicrobiota</taxon>
        <taxon>Verrucomicrobiia</taxon>
        <taxon>Verrucomicrobiales</taxon>
        <taxon>Verrucomicrobiaceae</taxon>
        <taxon>Prosthecobacter</taxon>
    </lineage>
</organism>
<dbReference type="AlphaFoldDB" id="A0A4R7RMD0"/>
<evidence type="ECO:0008006" key="4">
    <source>
        <dbReference type="Google" id="ProtNLM"/>
    </source>
</evidence>
<dbReference type="OrthoDB" id="189259at2"/>
<evidence type="ECO:0000313" key="2">
    <source>
        <dbReference type="EMBL" id="TDU64114.1"/>
    </source>
</evidence>
<dbReference type="RefSeq" id="WP_133797279.1">
    <property type="nucleotide sequence ID" value="NZ_SOCA01000012.1"/>
</dbReference>
<name>A0A4R7RMD0_9BACT</name>
<dbReference type="Proteomes" id="UP000295662">
    <property type="component" value="Unassembled WGS sequence"/>
</dbReference>
<dbReference type="EMBL" id="SOCA01000012">
    <property type="protein sequence ID" value="TDU64114.1"/>
    <property type="molecule type" value="Genomic_DNA"/>
</dbReference>
<reference evidence="2 3" key="1">
    <citation type="submission" date="2019-03" db="EMBL/GenBank/DDBJ databases">
        <title>Genomic Encyclopedia of Archaeal and Bacterial Type Strains, Phase II (KMG-II): from individual species to whole genera.</title>
        <authorList>
            <person name="Goeker M."/>
        </authorList>
    </citation>
    <scope>NUCLEOTIDE SEQUENCE [LARGE SCALE GENOMIC DNA]</scope>
    <source>
        <strain evidence="2 3">ATCC 25309</strain>
    </source>
</reference>
<gene>
    <name evidence="2" type="ORF">EI77_04298</name>
</gene>
<feature type="region of interest" description="Disordered" evidence="1">
    <location>
        <begin position="669"/>
        <end position="716"/>
    </location>
</feature>
<evidence type="ECO:0000256" key="1">
    <source>
        <dbReference type="SAM" id="MobiDB-lite"/>
    </source>
</evidence>